<dbReference type="Pfam" id="PF02597">
    <property type="entry name" value="ThiS"/>
    <property type="match status" value="1"/>
</dbReference>
<reference evidence="4" key="1">
    <citation type="journal article" date="2014" name="Int. J. Syst. Evol. Microbiol.">
        <title>Complete genome sequence of Corynebacterium casei LMG S-19264T (=DSM 44701T), isolated from a smear-ripened cheese.</title>
        <authorList>
            <consortium name="US DOE Joint Genome Institute (JGI-PGF)"/>
            <person name="Walter F."/>
            <person name="Albersmeier A."/>
            <person name="Kalinowski J."/>
            <person name="Ruckert C."/>
        </authorList>
    </citation>
    <scope>NUCLEOTIDE SEQUENCE</scope>
    <source>
        <strain evidence="4">KCTC 42590</strain>
    </source>
</reference>
<reference evidence="4" key="2">
    <citation type="submission" date="2020-09" db="EMBL/GenBank/DDBJ databases">
        <authorList>
            <person name="Sun Q."/>
            <person name="Kim S."/>
        </authorList>
    </citation>
    <scope>NUCLEOTIDE SEQUENCE</scope>
    <source>
        <strain evidence="4">KCTC 42590</strain>
    </source>
</reference>
<evidence type="ECO:0000256" key="3">
    <source>
        <dbReference type="ARBA" id="ARBA00024247"/>
    </source>
</evidence>
<keyword evidence="1" id="KW-0547">Nucleotide-binding</keyword>
<comment type="caution">
    <text evidence="4">The sequence shown here is derived from an EMBL/GenBank/DDBJ whole genome shotgun (WGS) entry which is preliminary data.</text>
</comment>
<dbReference type="PANTHER" id="PTHR33359:SF1">
    <property type="entry name" value="MOLYBDOPTERIN SYNTHASE SULFUR CARRIER SUBUNIT"/>
    <property type="match status" value="1"/>
</dbReference>
<dbReference type="GO" id="GO:0006777">
    <property type="term" value="P:Mo-molybdopterin cofactor biosynthetic process"/>
    <property type="evidence" value="ECO:0007669"/>
    <property type="project" value="InterPro"/>
</dbReference>
<dbReference type="InterPro" id="IPR044672">
    <property type="entry name" value="MOCS2A"/>
</dbReference>
<sequence>MKILYFAWMRERIGTGEETLTKPETVHTIQDLITYLSTRGEGYAAAFEVHMLIRAAINEEHATLDSPVTDQDEIAFFPPVTGG</sequence>
<evidence type="ECO:0000256" key="1">
    <source>
        <dbReference type="ARBA" id="ARBA00022741"/>
    </source>
</evidence>
<dbReference type="InterPro" id="IPR012675">
    <property type="entry name" value="Beta-grasp_dom_sf"/>
</dbReference>
<dbReference type="NCBIfam" id="TIGR01682">
    <property type="entry name" value="moaD"/>
    <property type="match status" value="1"/>
</dbReference>
<dbReference type="EMBL" id="BNCI01000002">
    <property type="protein sequence ID" value="GHF23188.1"/>
    <property type="molecule type" value="Genomic_DNA"/>
</dbReference>
<proteinExistence type="inferred from homology"/>
<dbReference type="PANTHER" id="PTHR33359">
    <property type="entry name" value="MOLYBDOPTERIN SYNTHASE SULFUR CARRIER SUBUNIT"/>
    <property type="match status" value="1"/>
</dbReference>
<dbReference type="AlphaFoldDB" id="A0A919ARW3"/>
<evidence type="ECO:0000256" key="2">
    <source>
        <dbReference type="ARBA" id="ARBA00024200"/>
    </source>
</evidence>
<dbReference type="GO" id="GO:1990133">
    <property type="term" value="C:molybdopterin adenylyltransferase complex"/>
    <property type="evidence" value="ECO:0007669"/>
    <property type="project" value="TreeGrafter"/>
</dbReference>
<dbReference type="GO" id="GO:0000166">
    <property type="term" value="F:nucleotide binding"/>
    <property type="evidence" value="ECO:0007669"/>
    <property type="project" value="UniProtKB-KW"/>
</dbReference>
<dbReference type="Gene3D" id="3.10.20.30">
    <property type="match status" value="1"/>
</dbReference>
<protein>
    <recommendedName>
        <fullName evidence="3">Molybdopterin synthase sulfur carrier subunit</fullName>
    </recommendedName>
</protein>
<dbReference type="Proteomes" id="UP000630923">
    <property type="component" value="Unassembled WGS sequence"/>
</dbReference>
<dbReference type="InterPro" id="IPR016155">
    <property type="entry name" value="Mopterin_synth/thiamin_S_b"/>
</dbReference>
<organism evidence="4 5">
    <name type="scientific">Kordiimonas sediminis</name>
    <dbReference type="NCBI Taxonomy" id="1735581"/>
    <lineage>
        <taxon>Bacteria</taxon>
        <taxon>Pseudomonadati</taxon>
        <taxon>Pseudomonadota</taxon>
        <taxon>Alphaproteobacteria</taxon>
        <taxon>Kordiimonadales</taxon>
        <taxon>Kordiimonadaceae</taxon>
        <taxon>Kordiimonas</taxon>
    </lineage>
</organism>
<evidence type="ECO:0000313" key="5">
    <source>
        <dbReference type="Proteomes" id="UP000630923"/>
    </source>
</evidence>
<evidence type="ECO:0000313" key="4">
    <source>
        <dbReference type="EMBL" id="GHF23188.1"/>
    </source>
</evidence>
<dbReference type="InterPro" id="IPR003749">
    <property type="entry name" value="ThiS/MoaD-like"/>
</dbReference>
<dbReference type="CDD" id="cd00754">
    <property type="entry name" value="Ubl_MoaD"/>
    <property type="match status" value="1"/>
</dbReference>
<comment type="similarity">
    <text evidence="2">Belongs to the MoaD family.</text>
</comment>
<gene>
    <name evidence="4" type="primary">moaD</name>
    <name evidence="4" type="ORF">GCM10017044_17030</name>
</gene>
<keyword evidence="5" id="KW-1185">Reference proteome</keyword>
<dbReference type="RefSeq" id="WP_191251966.1">
    <property type="nucleotide sequence ID" value="NZ_BNCI01000002.1"/>
</dbReference>
<accession>A0A919ARW3</accession>
<dbReference type="SUPFAM" id="SSF54285">
    <property type="entry name" value="MoaD/ThiS"/>
    <property type="match status" value="1"/>
</dbReference>
<name>A0A919ARW3_9PROT</name>